<gene>
    <name evidence="2" type="ORF">F7O44_15410</name>
</gene>
<proteinExistence type="predicted"/>
<organism evidence="2 3">
    <name type="scientific">Phytoactinopolyspora mesophila</name>
    <dbReference type="NCBI Taxonomy" id="2650750"/>
    <lineage>
        <taxon>Bacteria</taxon>
        <taxon>Bacillati</taxon>
        <taxon>Actinomycetota</taxon>
        <taxon>Actinomycetes</taxon>
        <taxon>Jiangellales</taxon>
        <taxon>Jiangellaceae</taxon>
        <taxon>Phytoactinopolyspora</taxon>
    </lineage>
</organism>
<evidence type="ECO:0000313" key="3">
    <source>
        <dbReference type="Proteomes" id="UP000460435"/>
    </source>
</evidence>
<reference evidence="2 3" key="1">
    <citation type="submission" date="2019-11" db="EMBL/GenBank/DDBJ databases">
        <authorList>
            <person name="Li X.-J."/>
            <person name="Feng X.-M."/>
        </authorList>
    </citation>
    <scope>NUCLEOTIDE SEQUENCE [LARGE SCALE GENOMIC DNA]</scope>
    <source>
        <strain evidence="2 3">XMNu-373</strain>
    </source>
</reference>
<keyword evidence="3" id="KW-1185">Reference proteome</keyword>
<dbReference type="RefSeq" id="WP_162451162.1">
    <property type="nucleotide sequence ID" value="NZ_WLZY01000005.1"/>
</dbReference>
<protein>
    <submittedName>
        <fullName evidence="2">Uncharacterized protein</fullName>
    </submittedName>
</protein>
<accession>A0A7K3M5E2</accession>
<name>A0A7K3M5E2_9ACTN</name>
<evidence type="ECO:0000256" key="1">
    <source>
        <dbReference type="SAM" id="MobiDB-lite"/>
    </source>
</evidence>
<dbReference type="EMBL" id="WLZY01000005">
    <property type="protein sequence ID" value="NDL58456.1"/>
    <property type="molecule type" value="Genomic_DNA"/>
</dbReference>
<comment type="caution">
    <text evidence="2">The sequence shown here is derived from an EMBL/GenBank/DDBJ whole genome shotgun (WGS) entry which is preliminary data.</text>
</comment>
<dbReference type="AlphaFoldDB" id="A0A7K3M5E2"/>
<feature type="region of interest" description="Disordered" evidence="1">
    <location>
        <begin position="329"/>
        <end position="349"/>
    </location>
</feature>
<sequence length="349" mass="38226">MRPDQYSGIDPVAARDLAAALDVAAAGLEADGARIIALLDRWDGDTSGLSRFSHDADWCAEAAEDVRYRACLIENDAETVAALATITELDHWFEPHMVDTIETGKAFFRLGSIAAGIEAAVLAAQGQQIAPVGHLDRINRKIDYWSDHLDRHPMSRRGSARLQHFQGALTQYKTTPWFYQQQLHDLWRRIPLARNLADNRFLNFPLTGAPGQGLLNRTLVPLGIVTGAYDIFANREGFASGDPRAISDLAAGTAQIIGTFSVAGVGFVPVVGWAILGAVALYHLGTWIVDNWDDIVTWVGDVGEWVLDTGGDIWDWVRGRYDEDIVAPGRPDDYYPDGPPPVDEPIVVA</sequence>
<evidence type="ECO:0000313" key="2">
    <source>
        <dbReference type="EMBL" id="NDL58456.1"/>
    </source>
</evidence>
<dbReference type="Proteomes" id="UP000460435">
    <property type="component" value="Unassembled WGS sequence"/>
</dbReference>